<dbReference type="RefSeq" id="WP_205727094.1">
    <property type="nucleotide sequence ID" value="NZ_JAFHKR010000039.1"/>
</dbReference>
<name>A0ABS2ZZ24_9BACL</name>
<proteinExistence type="predicted"/>
<keyword evidence="2" id="KW-1185">Reference proteome</keyword>
<dbReference type="Proteomes" id="UP001296923">
    <property type="component" value="Unassembled WGS sequence"/>
</dbReference>
<organism evidence="1 2">
    <name type="scientific">Fictibacillus nanhaiensis</name>
    <dbReference type="NCBI Taxonomy" id="742169"/>
    <lineage>
        <taxon>Bacteria</taxon>
        <taxon>Bacillati</taxon>
        <taxon>Bacillota</taxon>
        <taxon>Bacilli</taxon>
        <taxon>Bacillales</taxon>
        <taxon>Fictibacillaceae</taxon>
        <taxon>Fictibacillus</taxon>
    </lineage>
</organism>
<protein>
    <recommendedName>
        <fullName evidence="3">NERD domain-containing protein</fullName>
    </recommendedName>
</protein>
<accession>A0ABS2ZZ24</accession>
<dbReference type="EMBL" id="JAFHKR010000039">
    <property type="protein sequence ID" value="MBN3556490.1"/>
    <property type="molecule type" value="Genomic_DNA"/>
</dbReference>
<comment type="caution">
    <text evidence="1">The sequence shown here is derived from an EMBL/GenBank/DDBJ whole genome shotgun (WGS) entry which is preliminary data.</text>
</comment>
<gene>
    <name evidence="1" type="ORF">JYA63_19610</name>
</gene>
<evidence type="ECO:0008006" key="3">
    <source>
        <dbReference type="Google" id="ProtNLM"/>
    </source>
</evidence>
<sequence length="260" mass="31201">MAQLVKLLDYVSRYENNLYHYQSLFMRIKENRWKAFQQQNQTDNRNRLYREFREKLSHHQMNWATSTVKEISNWDKKYLHDEILKVLIQEIPDNYFLFYEPVLQVKNTGVELNIILVGPTEVWMIVWMNGEGIWQEADNKRFWSNVGPEQKGTILSPFIRLERMQSLLREAWEPYQKQMSLKPCIVAPHAFIDFTSDWRKVSYIDKRNFKEWHTLLQQNPAPIKGQQLKFVSDLLKLGVTNSLYRKDPLTSESESYFEGI</sequence>
<evidence type="ECO:0000313" key="1">
    <source>
        <dbReference type="EMBL" id="MBN3556490.1"/>
    </source>
</evidence>
<evidence type="ECO:0000313" key="2">
    <source>
        <dbReference type="Proteomes" id="UP001296923"/>
    </source>
</evidence>
<reference evidence="1 2" key="1">
    <citation type="submission" date="2021-01" db="EMBL/GenBank/DDBJ databases">
        <title>Genome Sequencing of Type Strains.</title>
        <authorList>
            <person name="Lemaire J.F."/>
            <person name="Inderbitzin P."/>
            <person name="Collins S.B."/>
            <person name="Wespe N."/>
            <person name="Knight-Connoni V."/>
        </authorList>
    </citation>
    <scope>NUCLEOTIDE SEQUENCE [LARGE SCALE GENOMIC DNA]</scope>
    <source>
        <strain evidence="1 2">DSM 23009</strain>
    </source>
</reference>